<protein>
    <submittedName>
        <fullName evidence="1">Uncharacterized protein</fullName>
    </submittedName>
</protein>
<dbReference type="AlphaFoldDB" id="A0A9W7FFG4"/>
<sequence>MSSKTFTCLKTLTRLTPTRPNTWTLSLIPPTLLHDVETFTPSLPSSSYILGGSPLGTFSHSGFLITEADEMYHTQWENFEGVHEVRLSPKFKRAKVVEVLVHDWDTFEVGDDLFIVEGEIDSNID</sequence>
<dbReference type="EMBL" id="BRXW01000158">
    <property type="protein sequence ID" value="GMI11114.1"/>
    <property type="molecule type" value="Genomic_DNA"/>
</dbReference>
<dbReference type="OrthoDB" id="10506316at2759"/>
<name>A0A9W7FFG4_9STRA</name>
<reference evidence="2" key="1">
    <citation type="journal article" date="2023" name="Commun. Biol.">
        <title>Genome analysis of Parmales, the sister group of diatoms, reveals the evolutionary specialization of diatoms from phago-mixotrophs to photoautotrophs.</title>
        <authorList>
            <person name="Ban H."/>
            <person name="Sato S."/>
            <person name="Yoshikawa S."/>
            <person name="Yamada K."/>
            <person name="Nakamura Y."/>
            <person name="Ichinomiya M."/>
            <person name="Sato N."/>
            <person name="Blanc-Mathieu R."/>
            <person name="Endo H."/>
            <person name="Kuwata A."/>
            <person name="Ogata H."/>
        </authorList>
    </citation>
    <scope>NUCLEOTIDE SEQUENCE [LARGE SCALE GENOMIC DNA]</scope>
    <source>
        <strain evidence="2">NIES 3700</strain>
    </source>
</reference>
<evidence type="ECO:0000313" key="1">
    <source>
        <dbReference type="EMBL" id="GMI11114.1"/>
    </source>
</evidence>
<organism evidence="1 2">
    <name type="scientific">Triparma laevis f. longispina</name>
    <dbReference type="NCBI Taxonomy" id="1714387"/>
    <lineage>
        <taxon>Eukaryota</taxon>
        <taxon>Sar</taxon>
        <taxon>Stramenopiles</taxon>
        <taxon>Ochrophyta</taxon>
        <taxon>Bolidophyceae</taxon>
        <taxon>Parmales</taxon>
        <taxon>Triparmaceae</taxon>
        <taxon>Triparma</taxon>
    </lineage>
</organism>
<keyword evidence="2" id="KW-1185">Reference proteome</keyword>
<evidence type="ECO:0000313" key="2">
    <source>
        <dbReference type="Proteomes" id="UP001165122"/>
    </source>
</evidence>
<comment type="caution">
    <text evidence="1">The sequence shown here is derived from an EMBL/GenBank/DDBJ whole genome shotgun (WGS) entry which is preliminary data.</text>
</comment>
<dbReference type="Proteomes" id="UP001165122">
    <property type="component" value="Unassembled WGS sequence"/>
</dbReference>
<gene>
    <name evidence="1" type="ORF">TrLO_g10098</name>
</gene>
<proteinExistence type="predicted"/>
<accession>A0A9W7FFG4</accession>